<evidence type="ECO:0000256" key="1">
    <source>
        <dbReference type="ARBA" id="ARBA00006432"/>
    </source>
</evidence>
<dbReference type="eggNOG" id="COG0365">
    <property type="taxonomic scope" value="Bacteria"/>
</dbReference>
<gene>
    <name evidence="5" type="ordered locus">Mlg_1396</name>
</gene>
<dbReference type="KEGG" id="aeh:Mlg_1396"/>
<dbReference type="CDD" id="cd05967">
    <property type="entry name" value="PrpE"/>
    <property type="match status" value="1"/>
</dbReference>
<dbReference type="EMBL" id="CP000453">
    <property type="protein sequence ID" value="ABI56745.1"/>
    <property type="molecule type" value="Genomic_DNA"/>
</dbReference>
<feature type="domain" description="Acetyl-coenzyme A synthetase N-terminal" evidence="4">
    <location>
        <begin position="3"/>
        <end position="56"/>
    </location>
</feature>
<dbReference type="FunFam" id="3.40.50.12780:FF:000011">
    <property type="entry name" value="Acetyl-coenzyme A synthetase 2-like, mitochondrial"/>
    <property type="match status" value="1"/>
</dbReference>
<evidence type="ECO:0000313" key="6">
    <source>
        <dbReference type="Proteomes" id="UP000001962"/>
    </source>
</evidence>
<dbReference type="Gene3D" id="3.30.300.30">
    <property type="match status" value="1"/>
</dbReference>
<dbReference type="Pfam" id="PF13193">
    <property type="entry name" value="AMP-binding_C"/>
    <property type="match status" value="1"/>
</dbReference>
<accession>Q0A8U2</accession>
<dbReference type="InterPro" id="IPR000873">
    <property type="entry name" value="AMP-dep_synth/lig_dom"/>
</dbReference>
<dbReference type="Pfam" id="PF16177">
    <property type="entry name" value="ACAS_N"/>
    <property type="match status" value="1"/>
</dbReference>
<dbReference type="EC" id="6.2.1.17" evidence="5"/>
<dbReference type="AlphaFoldDB" id="Q0A8U2"/>
<comment type="similarity">
    <text evidence="1">Belongs to the ATP-dependent AMP-binding enzyme family.</text>
</comment>
<evidence type="ECO:0000259" key="2">
    <source>
        <dbReference type="Pfam" id="PF00501"/>
    </source>
</evidence>
<dbReference type="GO" id="GO:0070013">
    <property type="term" value="C:intracellular organelle lumen"/>
    <property type="evidence" value="ECO:0007669"/>
    <property type="project" value="UniProtKB-ARBA"/>
</dbReference>
<keyword evidence="6" id="KW-1185">Reference proteome</keyword>
<dbReference type="FunFam" id="3.30.300.30:FF:000017">
    <property type="entry name" value="Acyl-CoA synthetase short-chain family member 3"/>
    <property type="match status" value="1"/>
</dbReference>
<dbReference type="Proteomes" id="UP000001962">
    <property type="component" value="Chromosome"/>
</dbReference>
<name>Q0A8U2_ALKEH</name>
<feature type="domain" description="AMP-binding enzyme C-terminal" evidence="3">
    <location>
        <begin position="509"/>
        <end position="588"/>
    </location>
</feature>
<dbReference type="InterPro" id="IPR032387">
    <property type="entry name" value="ACAS_N"/>
</dbReference>
<evidence type="ECO:0000259" key="4">
    <source>
        <dbReference type="Pfam" id="PF16177"/>
    </source>
</evidence>
<dbReference type="InterPro" id="IPR045851">
    <property type="entry name" value="AMP-bd_C_sf"/>
</dbReference>
<dbReference type="PANTHER" id="PTHR43347:SF3">
    <property type="entry name" value="ACYL-COA SYNTHETASE SHORT-CHAIN FAMILY MEMBER 3, MITOCHONDRIAL"/>
    <property type="match status" value="1"/>
</dbReference>
<dbReference type="GO" id="GO:0050218">
    <property type="term" value="F:propionate-CoA ligase activity"/>
    <property type="evidence" value="ECO:0007669"/>
    <property type="project" value="UniProtKB-EC"/>
</dbReference>
<dbReference type="Pfam" id="PF00501">
    <property type="entry name" value="AMP-binding"/>
    <property type="match status" value="1"/>
</dbReference>
<sequence>MGYREIHRESIEAPERFWRREAEKLDWFEPPQEILSQDEKGFYRWFKGGKLNISHLALDYHCDNGRADQTAVIYDSPVTDTQQKFTYSELRDRVARAAGALRELGVEKGDRVVIYMPMIPEALEAMLACARLGAIHSVVFGGFSPNELAIRIDDAKPKAIITASCGVEFTRVIPYLPLVDEALKRSQHPPEKTLVVQREQEKAELKPGRDHDWDELCSRVSPADPVPVDATDPLYVLYTSGTTGKPKGVVRDTGGYATALNFSMETIYDLHPGEVFWTASDVGWVVGHSYIVYAPLIRGCTTIVYEGKPVRTPDAGAFWRVISEHQVKTFFTAPTAFRAVKKEDPEAKLMANYDISCLKKLFVAGERLDPPTYEWLTQILDVPVIDHWWQTETGWPIVANPTGVELFPVKSGSASLPVPGYNVMVLDDSGQPLPAGEQGNLVVKLPLPPGCLPTLWGDDERFRRSYLERFPGYYDTSDGGYIDDEGYVFIMGRVDDVINVAGHRLSTGEMEEVIGSHSAIAECAVVGIHDEMKGELPVGFVVLKDGVEVDEAELEKDLVQLIRNEIGAIACLKQVAVVQKLPKTRSGKILRKTIRQLAKEDDVPVPSTIDDPTSLEEIGRAMEVRGIGRHTG</sequence>
<dbReference type="NCBIfam" id="NF001208">
    <property type="entry name" value="PRK00174.1"/>
    <property type="match status" value="1"/>
</dbReference>
<dbReference type="PANTHER" id="PTHR43347">
    <property type="entry name" value="ACYL-COA SYNTHETASE"/>
    <property type="match status" value="1"/>
</dbReference>
<dbReference type="RefSeq" id="WP_011629140.1">
    <property type="nucleotide sequence ID" value="NC_008340.1"/>
</dbReference>
<dbReference type="InterPro" id="IPR020845">
    <property type="entry name" value="AMP-binding_CS"/>
</dbReference>
<reference evidence="6" key="1">
    <citation type="submission" date="2006-08" db="EMBL/GenBank/DDBJ databases">
        <title>Complete sequence of Alkalilimnicola ehrilichei MLHE-1.</title>
        <authorList>
            <person name="Copeland A."/>
            <person name="Lucas S."/>
            <person name="Lapidus A."/>
            <person name="Barry K."/>
            <person name="Detter J.C."/>
            <person name="Glavina del Rio T."/>
            <person name="Hammon N."/>
            <person name="Israni S."/>
            <person name="Dalin E."/>
            <person name="Tice H."/>
            <person name="Pitluck S."/>
            <person name="Sims D."/>
            <person name="Brettin T."/>
            <person name="Bruce D."/>
            <person name="Han C."/>
            <person name="Tapia R."/>
            <person name="Gilna P."/>
            <person name="Schmutz J."/>
            <person name="Larimer F."/>
            <person name="Land M."/>
            <person name="Hauser L."/>
            <person name="Kyrpides N."/>
            <person name="Mikhailova N."/>
            <person name="Oremland R.S."/>
            <person name="Hoeft S.E."/>
            <person name="Switzer-Blum J."/>
            <person name="Kulp T."/>
            <person name="King G."/>
            <person name="Tabita R."/>
            <person name="Witte B."/>
            <person name="Santini J.M."/>
            <person name="Basu P."/>
            <person name="Hollibaugh J.T."/>
            <person name="Xie G."/>
            <person name="Stolz J.F."/>
            <person name="Richardson P."/>
        </authorList>
    </citation>
    <scope>NUCLEOTIDE SEQUENCE [LARGE SCALE GENOMIC DNA]</scope>
    <source>
        <strain evidence="6">ATCC BAA-1101 / DSM 17681 / MLHE-1</strain>
    </source>
</reference>
<dbReference type="InterPro" id="IPR042099">
    <property type="entry name" value="ANL_N_sf"/>
</dbReference>
<dbReference type="HOGENOM" id="CLU_000022_3_5_6"/>
<dbReference type="OrthoDB" id="9803968at2"/>
<evidence type="ECO:0000259" key="3">
    <source>
        <dbReference type="Pfam" id="PF13193"/>
    </source>
</evidence>
<proteinExistence type="inferred from homology"/>
<keyword evidence="5" id="KW-0436">Ligase</keyword>
<dbReference type="PROSITE" id="PS00455">
    <property type="entry name" value="AMP_BINDING"/>
    <property type="match status" value="1"/>
</dbReference>
<dbReference type="SUPFAM" id="SSF56801">
    <property type="entry name" value="Acetyl-CoA synthetase-like"/>
    <property type="match status" value="1"/>
</dbReference>
<evidence type="ECO:0000313" key="5">
    <source>
        <dbReference type="EMBL" id="ABI56745.1"/>
    </source>
</evidence>
<protein>
    <submittedName>
        <fullName evidence="5">Propionyl-CoA synthetase</fullName>
        <ecNumber evidence="5">6.2.1.17</ecNumber>
    </submittedName>
</protein>
<organism evidence="5 6">
    <name type="scientific">Alkalilimnicola ehrlichii (strain ATCC BAA-1101 / DSM 17681 / MLHE-1)</name>
    <dbReference type="NCBI Taxonomy" id="187272"/>
    <lineage>
        <taxon>Bacteria</taxon>
        <taxon>Pseudomonadati</taxon>
        <taxon>Pseudomonadota</taxon>
        <taxon>Gammaproteobacteria</taxon>
        <taxon>Chromatiales</taxon>
        <taxon>Ectothiorhodospiraceae</taxon>
        <taxon>Alkalilimnicola</taxon>
    </lineage>
</organism>
<dbReference type="Gene3D" id="3.40.50.12780">
    <property type="entry name" value="N-terminal domain of ligase-like"/>
    <property type="match status" value="1"/>
</dbReference>
<dbReference type="InterPro" id="IPR025110">
    <property type="entry name" value="AMP-bd_C"/>
</dbReference>
<feature type="domain" description="AMP-dependent synthetase/ligase" evidence="2">
    <location>
        <begin position="65"/>
        <end position="444"/>
    </location>
</feature>